<evidence type="ECO:0000256" key="1">
    <source>
        <dbReference type="ARBA" id="ARBA00004418"/>
    </source>
</evidence>
<organism evidence="7 8">
    <name type="scientific">Sinobacterium caligoides</name>
    <dbReference type="NCBI Taxonomy" id="933926"/>
    <lineage>
        <taxon>Bacteria</taxon>
        <taxon>Pseudomonadati</taxon>
        <taxon>Pseudomonadota</taxon>
        <taxon>Gammaproteobacteria</taxon>
        <taxon>Cellvibrionales</taxon>
        <taxon>Spongiibacteraceae</taxon>
        <taxon>Sinobacterium</taxon>
    </lineage>
</organism>
<dbReference type="PANTHER" id="PTHR39210">
    <property type="entry name" value="HEPARIN-SULFATE LYASE"/>
    <property type="match status" value="1"/>
</dbReference>
<dbReference type="Pfam" id="PF16889">
    <property type="entry name" value="Hepar_II_III_N"/>
    <property type="match status" value="1"/>
</dbReference>
<dbReference type="InterPro" id="IPR012480">
    <property type="entry name" value="Hepar_II_III_C"/>
</dbReference>
<evidence type="ECO:0000256" key="2">
    <source>
        <dbReference type="ARBA" id="ARBA00022729"/>
    </source>
</evidence>
<gene>
    <name evidence="7" type="ORF">EDC56_0569</name>
</gene>
<dbReference type="InterPro" id="IPR008929">
    <property type="entry name" value="Chondroitin_lyas"/>
</dbReference>
<keyword evidence="8" id="KW-1185">Reference proteome</keyword>
<dbReference type="Pfam" id="PF07940">
    <property type="entry name" value="Hepar_II_III_C"/>
    <property type="match status" value="1"/>
</dbReference>
<evidence type="ECO:0000256" key="4">
    <source>
        <dbReference type="ARBA" id="ARBA00023239"/>
    </source>
</evidence>
<dbReference type="PANTHER" id="PTHR39210:SF1">
    <property type="entry name" value="HEPARIN-SULFATE LYASE"/>
    <property type="match status" value="1"/>
</dbReference>
<reference evidence="7 8" key="1">
    <citation type="submission" date="2018-11" db="EMBL/GenBank/DDBJ databases">
        <title>Genomic Encyclopedia of Type Strains, Phase IV (KMG-IV): sequencing the most valuable type-strain genomes for metagenomic binning, comparative biology and taxonomic classification.</title>
        <authorList>
            <person name="Goeker M."/>
        </authorList>
    </citation>
    <scope>NUCLEOTIDE SEQUENCE [LARGE SCALE GENOMIC DNA]</scope>
    <source>
        <strain evidence="7 8">DSM 100316</strain>
    </source>
</reference>
<dbReference type="SUPFAM" id="SSF48230">
    <property type="entry name" value="Chondroitin AC/alginate lyase"/>
    <property type="match status" value="1"/>
</dbReference>
<dbReference type="AlphaFoldDB" id="A0A3N2DZ53"/>
<accession>A0A3N2DZ53</accession>
<evidence type="ECO:0000313" key="7">
    <source>
        <dbReference type="EMBL" id="ROS05047.1"/>
    </source>
</evidence>
<dbReference type="GO" id="GO:0016829">
    <property type="term" value="F:lyase activity"/>
    <property type="evidence" value="ECO:0007669"/>
    <property type="project" value="UniProtKB-KW"/>
</dbReference>
<comment type="subcellular location">
    <subcellularLocation>
        <location evidence="1">Periplasm</location>
    </subcellularLocation>
</comment>
<dbReference type="Gene3D" id="2.70.98.70">
    <property type="match status" value="1"/>
</dbReference>
<dbReference type="Gene3D" id="1.50.10.100">
    <property type="entry name" value="Chondroitin AC/alginate lyase"/>
    <property type="match status" value="1"/>
</dbReference>
<dbReference type="GO" id="GO:0042597">
    <property type="term" value="C:periplasmic space"/>
    <property type="evidence" value="ECO:0007669"/>
    <property type="project" value="UniProtKB-SubCell"/>
</dbReference>
<dbReference type="EMBL" id="RKHR01000003">
    <property type="protein sequence ID" value="ROS05047.1"/>
    <property type="molecule type" value="Genomic_DNA"/>
</dbReference>
<evidence type="ECO:0000256" key="3">
    <source>
        <dbReference type="ARBA" id="ARBA00022764"/>
    </source>
</evidence>
<evidence type="ECO:0000259" key="5">
    <source>
        <dbReference type="Pfam" id="PF07940"/>
    </source>
</evidence>
<evidence type="ECO:0000313" key="8">
    <source>
        <dbReference type="Proteomes" id="UP000275394"/>
    </source>
</evidence>
<feature type="domain" description="Heparinase II/III-like C-terminal" evidence="5">
    <location>
        <begin position="351"/>
        <end position="584"/>
    </location>
</feature>
<name>A0A3N2DZ53_9GAMM</name>
<dbReference type="Proteomes" id="UP000275394">
    <property type="component" value="Unassembled WGS sequence"/>
</dbReference>
<comment type="caution">
    <text evidence="7">The sequence shown here is derived from an EMBL/GenBank/DDBJ whole genome shotgun (WGS) entry which is preliminary data.</text>
</comment>
<sequence length="621" mass="70287">MGFREVAHRLFEQIKLLLLRLEQGGRDKGVLRYDVTDYAFCRRVEPKLSDLLFELPSNEEWKEAILSASWPALGYQWCWREQGDWHLAPDTEKYWPKDFFGDISYRAGNPFGDVRVAWEPSRLQQLVALGLLAGDKNYRERAVILFERLLLSWLEANPPYRGIHYISAMECALRLISVCHAVDLMRPYLRQPVAIWQGVVSLVDSHASLIVHRLSLHSSAGNHTIAECAGLIYAGVLFPELAGAARWLKTGKELLEQEAQRQFLEDGGGVEQAFGYHLFITDLCNLSARLLAAHDLSSPRLEGIVDSACDFLAEFFSEEWLLPSIGDSDDGYALSPYLRISHRRADKFLRVKTFTESGYSLLRDKDVASRSIIFDHGCLGMPPSYGHGHSDCLSVTWREQGEMLLIDPGTFTYTGDERWRRYFRGATAHNTVSVNRLDQAMQQSAFMWSEPFEARKIEVSEAFAGYTVLLACHSGYQALGVVHYRALIYSEAGVLSVWDRLLHDPLNNDKRELSLWWHVSGEVSANAGDNQFSLLGRLGTQLQLRFSGGKLVTHVANEEQGLGWDAPQYGVKRPITTIEVCHSGNTTHEFLSHIGSDLRQMNPEQEQVVEQIIIKLRLLTG</sequence>
<protein>
    <submittedName>
        <fullName evidence="7">Heparinase II/III-like protein</fullName>
    </submittedName>
</protein>
<keyword evidence="3" id="KW-0574">Periplasm</keyword>
<feature type="domain" description="Heparin-sulfate lyase N-terminal" evidence="6">
    <location>
        <begin position="204"/>
        <end position="290"/>
    </location>
</feature>
<keyword evidence="4" id="KW-0456">Lyase</keyword>
<evidence type="ECO:0000259" key="6">
    <source>
        <dbReference type="Pfam" id="PF16889"/>
    </source>
</evidence>
<dbReference type="InterPro" id="IPR031680">
    <property type="entry name" value="Hepar_II_III_N"/>
</dbReference>
<keyword evidence="2" id="KW-0732">Signal</keyword>
<proteinExistence type="predicted"/>